<dbReference type="PANTHER" id="PTHR30126:SF94">
    <property type="entry name" value="LYSR FAMILY TRANSCRIPTIONAL REGULATOR"/>
    <property type="match status" value="1"/>
</dbReference>
<sequence>MLLEGLETLCLLASEGTMAKVASRLYISQSAVSKRINQLELRLGKKLIEPDGRQIRLTPQARELLARVAPSLAEMKGVLADSQTLTDGSPLPVACSETLLAGYLARFMHDYLARDPHIALSTHHTPVILARVRGGDVLLGICAGRLPPGHGLCAELLLEEPFYLVGDDQDEAARPDQQGALADMQPSEGGISEGVLVQDKARKILTMDLENPSNRYLREPLAALGFAPAMELDSYLALIELAKAGIGPVLLPAGLLALVGDQGRKARPLPGLGRPLHLVYRPNSLKRARIQRLVEAIRGHFARVAIADTSSE</sequence>
<keyword evidence="3" id="KW-0238">DNA-binding</keyword>
<reference evidence="6 7" key="1">
    <citation type="submission" date="2017-11" db="EMBL/GenBank/DDBJ databases">
        <title>Draft genome sequence of environmental isolate Aeromonas lusitania sp. nov. MDC 2473.</title>
        <authorList>
            <person name="Colston S.M."/>
            <person name="Navarro A."/>
            <person name="Martinez-Murcia A.J."/>
            <person name="Graf J."/>
        </authorList>
    </citation>
    <scope>NUCLEOTIDE SEQUENCE [LARGE SCALE GENOMIC DNA]</scope>
    <source>
        <strain evidence="6 7">MDC 2473</strain>
    </source>
</reference>
<dbReference type="PROSITE" id="PS50931">
    <property type="entry name" value="HTH_LYSR"/>
    <property type="match status" value="1"/>
</dbReference>
<dbReference type="InterPro" id="IPR036390">
    <property type="entry name" value="WH_DNA-bd_sf"/>
</dbReference>
<evidence type="ECO:0000256" key="2">
    <source>
        <dbReference type="ARBA" id="ARBA00023015"/>
    </source>
</evidence>
<dbReference type="EMBL" id="PGCP01000031">
    <property type="protein sequence ID" value="PJC92143.1"/>
    <property type="molecule type" value="Genomic_DNA"/>
</dbReference>
<keyword evidence="4" id="KW-0804">Transcription</keyword>
<dbReference type="Gene3D" id="1.10.10.10">
    <property type="entry name" value="Winged helix-like DNA-binding domain superfamily/Winged helix DNA-binding domain"/>
    <property type="match status" value="1"/>
</dbReference>
<proteinExistence type="inferred from homology"/>
<name>A0A2M8H6E8_9GAMM</name>
<dbReference type="InterPro" id="IPR005119">
    <property type="entry name" value="LysR_subst-bd"/>
</dbReference>
<evidence type="ECO:0000313" key="7">
    <source>
        <dbReference type="Proteomes" id="UP000232060"/>
    </source>
</evidence>
<organism evidence="6 7">
    <name type="scientific">Aeromonas lusitana</name>
    <dbReference type="NCBI Taxonomy" id="931529"/>
    <lineage>
        <taxon>Bacteria</taxon>
        <taxon>Pseudomonadati</taxon>
        <taxon>Pseudomonadota</taxon>
        <taxon>Gammaproteobacteria</taxon>
        <taxon>Aeromonadales</taxon>
        <taxon>Aeromonadaceae</taxon>
        <taxon>Aeromonas</taxon>
    </lineage>
</organism>
<dbReference type="RefSeq" id="WP_100860984.1">
    <property type="nucleotide sequence ID" value="NZ_PGCP01000031.1"/>
</dbReference>
<dbReference type="SUPFAM" id="SSF53850">
    <property type="entry name" value="Periplasmic binding protein-like II"/>
    <property type="match status" value="1"/>
</dbReference>
<dbReference type="InterPro" id="IPR036388">
    <property type="entry name" value="WH-like_DNA-bd_sf"/>
</dbReference>
<dbReference type="SUPFAM" id="SSF46785">
    <property type="entry name" value="Winged helix' DNA-binding domain"/>
    <property type="match status" value="1"/>
</dbReference>
<dbReference type="InterPro" id="IPR000847">
    <property type="entry name" value="LysR_HTH_N"/>
</dbReference>
<protein>
    <submittedName>
        <fullName evidence="6">LysR family transcriptional regulator</fullName>
    </submittedName>
</protein>
<dbReference type="CDD" id="cd05466">
    <property type="entry name" value="PBP2_LTTR_substrate"/>
    <property type="match status" value="1"/>
</dbReference>
<dbReference type="GO" id="GO:0000976">
    <property type="term" value="F:transcription cis-regulatory region binding"/>
    <property type="evidence" value="ECO:0007669"/>
    <property type="project" value="TreeGrafter"/>
</dbReference>
<keyword evidence="2" id="KW-0805">Transcription regulation</keyword>
<dbReference type="OrthoDB" id="5297558at2"/>
<evidence type="ECO:0000256" key="4">
    <source>
        <dbReference type="ARBA" id="ARBA00023163"/>
    </source>
</evidence>
<dbReference type="PANTHER" id="PTHR30126">
    <property type="entry name" value="HTH-TYPE TRANSCRIPTIONAL REGULATOR"/>
    <property type="match status" value="1"/>
</dbReference>
<evidence type="ECO:0000259" key="5">
    <source>
        <dbReference type="PROSITE" id="PS50931"/>
    </source>
</evidence>
<feature type="domain" description="HTH lysR-type" evidence="5">
    <location>
        <begin position="1"/>
        <end position="58"/>
    </location>
</feature>
<evidence type="ECO:0000256" key="1">
    <source>
        <dbReference type="ARBA" id="ARBA00009437"/>
    </source>
</evidence>
<dbReference type="Proteomes" id="UP000232060">
    <property type="component" value="Unassembled WGS sequence"/>
</dbReference>
<accession>A0A2M8H6E8</accession>
<dbReference type="Pfam" id="PF00126">
    <property type="entry name" value="HTH_1"/>
    <property type="match status" value="1"/>
</dbReference>
<dbReference type="GO" id="GO:0003700">
    <property type="term" value="F:DNA-binding transcription factor activity"/>
    <property type="evidence" value="ECO:0007669"/>
    <property type="project" value="InterPro"/>
</dbReference>
<dbReference type="AlphaFoldDB" id="A0A2M8H6E8"/>
<evidence type="ECO:0000256" key="3">
    <source>
        <dbReference type="ARBA" id="ARBA00023125"/>
    </source>
</evidence>
<evidence type="ECO:0000313" key="6">
    <source>
        <dbReference type="EMBL" id="PJC92143.1"/>
    </source>
</evidence>
<dbReference type="Pfam" id="PF03466">
    <property type="entry name" value="LysR_substrate"/>
    <property type="match status" value="2"/>
</dbReference>
<dbReference type="Gene3D" id="3.40.190.290">
    <property type="match status" value="1"/>
</dbReference>
<keyword evidence="7" id="KW-1185">Reference proteome</keyword>
<comment type="similarity">
    <text evidence="1">Belongs to the LysR transcriptional regulatory family.</text>
</comment>
<gene>
    <name evidence="6" type="ORF">CUC44_16620</name>
</gene>
<comment type="caution">
    <text evidence="6">The sequence shown here is derived from an EMBL/GenBank/DDBJ whole genome shotgun (WGS) entry which is preliminary data.</text>
</comment>